<protein>
    <submittedName>
        <fullName evidence="1">Uncharacterized protein</fullName>
    </submittedName>
</protein>
<accession>A0A0E9XW42</accession>
<proteinExistence type="predicted"/>
<name>A0A0E9XW42_ANGAN</name>
<dbReference type="AlphaFoldDB" id="A0A0E9XW42"/>
<dbReference type="EMBL" id="GBXM01002669">
    <property type="protein sequence ID" value="JAI05909.1"/>
    <property type="molecule type" value="Transcribed_RNA"/>
</dbReference>
<evidence type="ECO:0000313" key="1">
    <source>
        <dbReference type="EMBL" id="JAI05909.1"/>
    </source>
</evidence>
<organism evidence="1">
    <name type="scientific">Anguilla anguilla</name>
    <name type="common">European freshwater eel</name>
    <name type="synonym">Muraena anguilla</name>
    <dbReference type="NCBI Taxonomy" id="7936"/>
    <lineage>
        <taxon>Eukaryota</taxon>
        <taxon>Metazoa</taxon>
        <taxon>Chordata</taxon>
        <taxon>Craniata</taxon>
        <taxon>Vertebrata</taxon>
        <taxon>Euteleostomi</taxon>
        <taxon>Actinopterygii</taxon>
        <taxon>Neopterygii</taxon>
        <taxon>Teleostei</taxon>
        <taxon>Anguilliformes</taxon>
        <taxon>Anguillidae</taxon>
        <taxon>Anguilla</taxon>
    </lineage>
</organism>
<reference evidence="1" key="2">
    <citation type="journal article" date="2015" name="Fish Shellfish Immunol.">
        <title>Early steps in the European eel (Anguilla anguilla)-Vibrio vulnificus interaction in the gills: Role of the RtxA13 toxin.</title>
        <authorList>
            <person name="Callol A."/>
            <person name="Pajuelo D."/>
            <person name="Ebbesson L."/>
            <person name="Teles M."/>
            <person name="MacKenzie S."/>
            <person name="Amaro C."/>
        </authorList>
    </citation>
    <scope>NUCLEOTIDE SEQUENCE</scope>
</reference>
<reference evidence="1" key="1">
    <citation type="submission" date="2014-11" db="EMBL/GenBank/DDBJ databases">
        <authorList>
            <person name="Amaro Gonzalez C."/>
        </authorList>
    </citation>
    <scope>NUCLEOTIDE SEQUENCE</scope>
</reference>
<sequence length="37" mass="4264">MSPAVYARELDNAFLTEKVVCRLFVFLVHYSGDRSDN</sequence>